<evidence type="ECO:0000256" key="7">
    <source>
        <dbReference type="ARBA" id="ARBA00023121"/>
    </source>
</evidence>
<comment type="caution">
    <text evidence="12">The sequence shown here is derived from an EMBL/GenBank/DDBJ whole genome shotgun (WGS) entry which is preliminary data.</text>
</comment>
<gene>
    <name evidence="12" type="ORF">BP5553_09721</name>
</gene>
<dbReference type="GO" id="GO:0032865">
    <property type="term" value="C:ERMES complex"/>
    <property type="evidence" value="ECO:0007669"/>
    <property type="project" value="TreeGrafter"/>
</dbReference>
<keyword evidence="4" id="KW-0256">Endoplasmic reticulum</keyword>
<keyword evidence="8 10" id="KW-0472">Membrane</keyword>
<feature type="compositionally biased region" description="Low complexity" evidence="9">
    <location>
        <begin position="684"/>
        <end position="701"/>
    </location>
</feature>
<dbReference type="GO" id="GO:0008289">
    <property type="term" value="F:lipid binding"/>
    <property type="evidence" value="ECO:0007669"/>
    <property type="project" value="UniProtKB-KW"/>
</dbReference>
<evidence type="ECO:0000259" key="11">
    <source>
        <dbReference type="PROSITE" id="PS51847"/>
    </source>
</evidence>
<evidence type="ECO:0000313" key="13">
    <source>
        <dbReference type="Proteomes" id="UP000254866"/>
    </source>
</evidence>
<feature type="region of interest" description="Disordered" evidence="9">
    <location>
        <begin position="497"/>
        <end position="517"/>
    </location>
</feature>
<dbReference type="STRING" id="2656787.A0A370TBT5"/>
<keyword evidence="3 10" id="KW-0812">Transmembrane</keyword>
<dbReference type="GeneID" id="43602570"/>
<organism evidence="12 13">
    <name type="scientific">Venustampulla echinocandica</name>
    <dbReference type="NCBI Taxonomy" id="2656787"/>
    <lineage>
        <taxon>Eukaryota</taxon>
        <taxon>Fungi</taxon>
        <taxon>Dikarya</taxon>
        <taxon>Ascomycota</taxon>
        <taxon>Pezizomycotina</taxon>
        <taxon>Leotiomycetes</taxon>
        <taxon>Helotiales</taxon>
        <taxon>Pleuroascaceae</taxon>
        <taxon>Venustampulla</taxon>
    </lineage>
</organism>
<name>A0A370TBT5_9HELO</name>
<evidence type="ECO:0000256" key="3">
    <source>
        <dbReference type="ARBA" id="ARBA00022692"/>
    </source>
</evidence>
<dbReference type="InterPro" id="IPR058801">
    <property type="entry name" value="PDZD8_N"/>
</dbReference>
<dbReference type="RefSeq" id="XP_031865643.1">
    <property type="nucleotide sequence ID" value="XM_032018344.1"/>
</dbReference>
<keyword evidence="2" id="KW-0813">Transport</keyword>
<feature type="compositionally biased region" description="Basic and acidic residues" evidence="9">
    <location>
        <begin position="497"/>
        <end position="512"/>
    </location>
</feature>
<dbReference type="AlphaFoldDB" id="A0A370TBT5"/>
<feature type="domain" description="SMP-LTD" evidence="11">
    <location>
        <begin position="278"/>
        <end position="471"/>
    </location>
</feature>
<feature type="transmembrane region" description="Helical" evidence="10">
    <location>
        <begin position="7"/>
        <end position="32"/>
    </location>
</feature>
<feature type="compositionally biased region" description="Polar residues" evidence="9">
    <location>
        <begin position="548"/>
        <end position="570"/>
    </location>
</feature>
<evidence type="ECO:0000256" key="6">
    <source>
        <dbReference type="ARBA" id="ARBA00023055"/>
    </source>
</evidence>
<feature type="region of interest" description="Disordered" evidence="9">
    <location>
        <begin position="759"/>
        <end position="864"/>
    </location>
</feature>
<dbReference type="PANTHER" id="PTHR13466">
    <property type="entry name" value="TEX2 PROTEIN-RELATED"/>
    <property type="match status" value="1"/>
</dbReference>
<dbReference type="Pfam" id="PF15413">
    <property type="entry name" value="PH_11"/>
    <property type="match status" value="1"/>
</dbReference>
<evidence type="ECO:0000313" key="12">
    <source>
        <dbReference type="EMBL" id="RDL31512.1"/>
    </source>
</evidence>
<dbReference type="Pfam" id="PF26547">
    <property type="entry name" value="PDZD8_N"/>
    <property type="match status" value="1"/>
</dbReference>
<protein>
    <recommendedName>
        <fullName evidence="11">SMP-LTD domain-containing protein</fullName>
    </recommendedName>
</protein>
<keyword evidence="5 10" id="KW-1133">Transmembrane helix</keyword>
<dbReference type="PROSITE" id="PS51847">
    <property type="entry name" value="SMP"/>
    <property type="match status" value="1"/>
</dbReference>
<feature type="compositionally biased region" description="Pro residues" evidence="9">
    <location>
        <begin position="784"/>
        <end position="793"/>
    </location>
</feature>
<evidence type="ECO:0000256" key="5">
    <source>
        <dbReference type="ARBA" id="ARBA00022989"/>
    </source>
</evidence>
<keyword evidence="6" id="KW-0445">Lipid transport</keyword>
<keyword evidence="7" id="KW-0446">Lipid-binding</keyword>
<dbReference type="PANTHER" id="PTHR13466:SF19">
    <property type="entry name" value="NUCLEUS-VACUOLE JUNCTION PROTEIN 2"/>
    <property type="match status" value="1"/>
</dbReference>
<dbReference type="InterPro" id="IPR031468">
    <property type="entry name" value="SMP_LBD"/>
</dbReference>
<dbReference type="CDD" id="cd21675">
    <property type="entry name" value="SMP_TEX2"/>
    <property type="match status" value="1"/>
</dbReference>
<dbReference type="Proteomes" id="UP000254866">
    <property type="component" value="Unassembled WGS sequence"/>
</dbReference>
<feature type="compositionally biased region" description="Polar residues" evidence="9">
    <location>
        <begin position="581"/>
        <end position="598"/>
    </location>
</feature>
<sequence length="960" mass="106219">MRSLASFLFIYILGGLTFVPLLILAVLLHAYLTFPIHEDTPEPNSDQDSIVQPGDDTDAIKSAQKRLETKSWPRHNIEADVSAGYFTVCREYVPGGNGKPPVRTTPVGSTTVTAPSPSVYQSMYRSIFDRKTNNSPLDNKGNGRPPKGNGNVFYVVLRHGHLMLFDDDQQLEVRHVISLAHHNVGIYSGGEETPEGELFIKRNALSLSRRSDAGELTPDGTTSKPFFLFSENCSEKEDFYFAMLRSQEQRPDARDNPPVPLQYDVKDIITLVQRLHSSEEHLQTRWLNAIIGRVFLALYKTPEIESFIRAKITKKISRVKTPSFLSKIALRNIDLGEAAPFITNPRLKELTVDGDLVVEADVRYTGNFRIEVAATARIELGSRFKAREVNLLLAVVLKRLEGHIMIRVKPPPSNRFWVTFQTMPRIDMTIEPIVSSRQITYTLILRQIENRIKEVVAESLVLPNWDDSPFYHSETKLWRGGVWADDRSAISLDDLEHAGPHYRDTGEEHAEEGSDEASVDLPHIEKSMSMPVIDATSPSTAYPRKTIQSTINPIHTKSSGSSTSIETRPTVSEKPRALRTGSFTSASSPVVSTDSTNADAFKPSTPPEHGEHSHAAAAMAAMSALSQNNSPVHTPTGSPSHSRGTGKFESQSSISSHESAHPGPESYNDIMPQPSTNASDVNTSSQSSSFHSSLASTSLKSETNSTKSFPSFSWDRRREDSTSTLSSENPSTSETKRLSLASAAAQAKRWGWNAIQRHGEQKTDTIAEDATLQSRPLVMGRGQPLPPPGVPLPRPDRKTKTAPIPMPKRKVIPPPPLPQRSPDDMDKPNGINRQRHSVPPPPLPKRRSREESEESNYPADDGLLVVAAPAGDSEPTTPMSEHVPVYVQPWVEDDNEVGDAILQPPPIHTEQTPPRLPKRRTHRVISNSPEEDGSKLPTWLAAQEEESRARSNFVDEDSGV</sequence>
<feature type="compositionally biased region" description="Polar residues" evidence="9">
    <location>
        <begin position="673"/>
        <end position="683"/>
    </location>
</feature>
<evidence type="ECO:0000256" key="1">
    <source>
        <dbReference type="ARBA" id="ARBA00004586"/>
    </source>
</evidence>
<dbReference type="GO" id="GO:1990456">
    <property type="term" value="P:mitochondrion-endoplasmic reticulum membrane tethering"/>
    <property type="evidence" value="ECO:0007669"/>
    <property type="project" value="TreeGrafter"/>
</dbReference>
<feature type="compositionally biased region" description="Polar residues" evidence="9">
    <location>
        <begin position="702"/>
        <end position="711"/>
    </location>
</feature>
<evidence type="ECO:0000256" key="2">
    <source>
        <dbReference type="ARBA" id="ARBA00022448"/>
    </source>
</evidence>
<proteinExistence type="predicted"/>
<accession>A0A370TBT5</accession>
<dbReference type="GO" id="GO:0015914">
    <property type="term" value="P:phospholipid transport"/>
    <property type="evidence" value="ECO:0007669"/>
    <property type="project" value="TreeGrafter"/>
</dbReference>
<keyword evidence="13" id="KW-1185">Reference proteome</keyword>
<feature type="region of interest" description="Disordered" evidence="9">
    <location>
        <begin position="548"/>
        <end position="740"/>
    </location>
</feature>
<reference evidence="12 13" key="1">
    <citation type="journal article" date="2018" name="IMA Fungus">
        <title>IMA Genome-F 9: Draft genome sequence of Annulohypoxylon stygium, Aspergillus mulundensis, Berkeleyomyces basicola (syn. Thielaviopsis basicola), Ceratocystis smalleyi, two Cercospora beticola strains, Coleophoma cylindrospora, Fusarium fracticaudum, Phialophora cf. hyalina, and Morchella septimelata.</title>
        <authorList>
            <person name="Wingfield B.D."/>
            <person name="Bills G.F."/>
            <person name="Dong Y."/>
            <person name="Huang W."/>
            <person name="Nel W.J."/>
            <person name="Swalarsk-Parry B.S."/>
            <person name="Vaghefi N."/>
            <person name="Wilken P.M."/>
            <person name="An Z."/>
            <person name="de Beer Z.W."/>
            <person name="De Vos L."/>
            <person name="Chen L."/>
            <person name="Duong T.A."/>
            <person name="Gao Y."/>
            <person name="Hammerbacher A."/>
            <person name="Kikkert J.R."/>
            <person name="Li Y."/>
            <person name="Li H."/>
            <person name="Li K."/>
            <person name="Li Q."/>
            <person name="Liu X."/>
            <person name="Ma X."/>
            <person name="Naidoo K."/>
            <person name="Pethybridge S.J."/>
            <person name="Sun J."/>
            <person name="Steenkamp E.T."/>
            <person name="van der Nest M.A."/>
            <person name="van Wyk S."/>
            <person name="Wingfield M.J."/>
            <person name="Xiong C."/>
            <person name="Yue Q."/>
            <person name="Zhang X."/>
        </authorList>
    </citation>
    <scope>NUCLEOTIDE SEQUENCE [LARGE SCALE GENOMIC DNA]</scope>
    <source>
        <strain evidence="12 13">BP 5553</strain>
    </source>
</reference>
<dbReference type="GO" id="GO:0005789">
    <property type="term" value="C:endoplasmic reticulum membrane"/>
    <property type="evidence" value="ECO:0007669"/>
    <property type="project" value="UniProtKB-SubCell"/>
</dbReference>
<comment type="subcellular location">
    <subcellularLocation>
        <location evidence="1">Endoplasmic reticulum membrane</location>
    </subcellularLocation>
</comment>
<feature type="compositionally biased region" description="Low complexity" evidence="9">
    <location>
        <begin position="615"/>
        <end position="624"/>
    </location>
</feature>
<feature type="region of interest" description="Disordered" evidence="9">
    <location>
        <begin position="897"/>
        <end position="960"/>
    </location>
</feature>
<evidence type="ECO:0000256" key="9">
    <source>
        <dbReference type="SAM" id="MobiDB-lite"/>
    </source>
</evidence>
<feature type="compositionally biased region" description="Polar residues" evidence="9">
    <location>
        <begin position="625"/>
        <end position="643"/>
    </location>
</feature>
<evidence type="ECO:0000256" key="8">
    <source>
        <dbReference type="ARBA" id="ARBA00023136"/>
    </source>
</evidence>
<dbReference type="OrthoDB" id="26740at2759"/>
<dbReference type="EMBL" id="NPIC01000012">
    <property type="protein sequence ID" value="RDL31512.1"/>
    <property type="molecule type" value="Genomic_DNA"/>
</dbReference>
<evidence type="ECO:0000256" key="10">
    <source>
        <dbReference type="SAM" id="Phobius"/>
    </source>
</evidence>
<evidence type="ECO:0000256" key="4">
    <source>
        <dbReference type="ARBA" id="ARBA00022824"/>
    </source>
</evidence>
<feature type="compositionally biased region" description="Polar residues" evidence="9">
    <location>
        <begin position="722"/>
        <end position="733"/>
    </location>
</feature>